<dbReference type="RefSeq" id="WP_091608481.1">
    <property type="nucleotide sequence ID" value="NZ_FMCX01000003.1"/>
</dbReference>
<organism evidence="3 4">
    <name type="scientific">Micromonospora mirobrigensis</name>
    <dbReference type="NCBI Taxonomy" id="262898"/>
    <lineage>
        <taxon>Bacteria</taxon>
        <taxon>Bacillati</taxon>
        <taxon>Actinomycetota</taxon>
        <taxon>Actinomycetes</taxon>
        <taxon>Micromonosporales</taxon>
        <taxon>Micromonosporaceae</taxon>
        <taxon>Micromonospora</taxon>
    </lineage>
</organism>
<dbReference type="OrthoDB" id="3531939at2"/>
<feature type="signal peptide" evidence="1">
    <location>
        <begin position="1"/>
        <end position="26"/>
    </location>
</feature>
<keyword evidence="3" id="KW-0540">Nuclease</keyword>
<dbReference type="GO" id="GO:0004527">
    <property type="term" value="F:exonuclease activity"/>
    <property type="evidence" value="ECO:0007669"/>
    <property type="project" value="UniProtKB-KW"/>
</dbReference>
<name>A0A1C4XZE4_9ACTN</name>
<evidence type="ECO:0000259" key="2">
    <source>
        <dbReference type="Pfam" id="PF03372"/>
    </source>
</evidence>
<evidence type="ECO:0000313" key="3">
    <source>
        <dbReference type="EMBL" id="SCF13847.1"/>
    </source>
</evidence>
<accession>A0A1C4XZE4</accession>
<feature type="chain" id="PRO_5008708606" evidence="1">
    <location>
        <begin position="27"/>
        <end position="309"/>
    </location>
</feature>
<keyword evidence="1" id="KW-0732">Signal</keyword>
<dbReference type="InterPro" id="IPR036691">
    <property type="entry name" value="Endo/exonu/phosph_ase_sf"/>
</dbReference>
<dbReference type="Gene3D" id="3.60.10.10">
    <property type="entry name" value="Endonuclease/exonuclease/phosphatase"/>
    <property type="match status" value="1"/>
</dbReference>
<keyword evidence="3" id="KW-0269">Exonuclease</keyword>
<dbReference type="AlphaFoldDB" id="A0A1C4XZE4"/>
<gene>
    <name evidence="3" type="ORF">GA0070564_103443</name>
</gene>
<keyword evidence="3" id="KW-0378">Hydrolase</keyword>
<evidence type="ECO:0000313" key="4">
    <source>
        <dbReference type="Proteomes" id="UP000199504"/>
    </source>
</evidence>
<dbReference type="SUPFAM" id="SSF56219">
    <property type="entry name" value="DNase I-like"/>
    <property type="match status" value="1"/>
</dbReference>
<reference evidence="4" key="1">
    <citation type="submission" date="2016-06" db="EMBL/GenBank/DDBJ databases">
        <authorList>
            <person name="Varghese N."/>
            <person name="Submissions Spin"/>
        </authorList>
    </citation>
    <scope>NUCLEOTIDE SEQUENCE [LARGE SCALE GENOMIC DNA]</scope>
    <source>
        <strain evidence="4">DSM 44830</strain>
    </source>
</reference>
<dbReference type="EMBL" id="FMCX01000003">
    <property type="protein sequence ID" value="SCF13847.1"/>
    <property type="molecule type" value="Genomic_DNA"/>
</dbReference>
<keyword evidence="4" id="KW-1185">Reference proteome</keyword>
<dbReference type="STRING" id="262898.GA0070564_103443"/>
<evidence type="ECO:0000256" key="1">
    <source>
        <dbReference type="SAM" id="SignalP"/>
    </source>
</evidence>
<dbReference type="GO" id="GO:0004519">
    <property type="term" value="F:endonuclease activity"/>
    <property type="evidence" value="ECO:0007669"/>
    <property type="project" value="UniProtKB-KW"/>
</dbReference>
<feature type="domain" description="Endonuclease/exonuclease/phosphatase" evidence="2">
    <location>
        <begin position="57"/>
        <end position="296"/>
    </location>
</feature>
<dbReference type="Pfam" id="PF03372">
    <property type="entry name" value="Exo_endo_phos"/>
    <property type="match status" value="1"/>
</dbReference>
<dbReference type="InterPro" id="IPR005135">
    <property type="entry name" value="Endo/exonuclease/phosphatase"/>
</dbReference>
<proteinExistence type="predicted"/>
<protein>
    <submittedName>
        <fullName evidence="3">Endonuclease/Exonuclease/phosphatase family protein</fullName>
    </submittedName>
</protein>
<dbReference type="Proteomes" id="UP000199504">
    <property type="component" value="Unassembled WGS sequence"/>
</dbReference>
<sequence length="309" mass="32944">MRIRTLVAGLTAGLLVAIGLAGPARAATVNASYTSWTWNVAGWTMHRGATNDGLIPALADSIRNRAAHFAALNELCWDQYKAVQANLLASGWPADDTNFSRFEAHNDTACGGEPFGVAIFSKAPLGPANRYALAEDGTSERRKLLCAPLAARPHLRFCTTHITPSNSVINGQSINVTQLTEVRSRLDSFAAAGDTVLIAGDFNAQPHYGRLDAWYSPSLNTAYNGGNTGHHRELDDTDTRCLGYGETTVYDGNTEGLCGQGKKIDLIFVRDDRITGPYSGDSLSISTACGGPCSDHRILIGTVTVSVTV</sequence>
<keyword evidence="3" id="KW-0255">Endonuclease</keyword>